<reference evidence="5" key="1">
    <citation type="submission" date="2025-08" db="UniProtKB">
        <authorList>
            <consortium name="Ensembl"/>
        </authorList>
    </citation>
    <scope>IDENTIFICATION</scope>
</reference>
<name>A0A3B3CYT7_ORYME</name>
<organism evidence="5 6">
    <name type="scientific">Oryzias melastigma</name>
    <name type="common">Marine medaka</name>
    <dbReference type="NCBI Taxonomy" id="30732"/>
    <lineage>
        <taxon>Eukaryota</taxon>
        <taxon>Metazoa</taxon>
        <taxon>Chordata</taxon>
        <taxon>Craniata</taxon>
        <taxon>Vertebrata</taxon>
        <taxon>Euteleostomi</taxon>
        <taxon>Actinopterygii</taxon>
        <taxon>Neopterygii</taxon>
        <taxon>Teleostei</taxon>
        <taxon>Neoteleostei</taxon>
        <taxon>Acanthomorphata</taxon>
        <taxon>Ovalentaria</taxon>
        <taxon>Atherinomorphae</taxon>
        <taxon>Beloniformes</taxon>
        <taxon>Adrianichthyidae</taxon>
        <taxon>Oryziinae</taxon>
        <taxon>Oryzias</taxon>
    </lineage>
</organism>
<dbReference type="GO" id="GO:0005634">
    <property type="term" value="C:nucleus"/>
    <property type="evidence" value="ECO:0007669"/>
    <property type="project" value="UniProtKB-SubCell"/>
</dbReference>
<dbReference type="FunFam" id="1.10.720.30:FF:000010">
    <property type="entry name" value="SAFB-like transcription modulator isoform X2"/>
    <property type="match status" value="1"/>
</dbReference>
<dbReference type="GO" id="GO:0003723">
    <property type="term" value="F:RNA binding"/>
    <property type="evidence" value="ECO:0007669"/>
    <property type="project" value="UniProtKB-KW"/>
</dbReference>
<reference evidence="5" key="2">
    <citation type="submission" date="2025-09" db="UniProtKB">
        <authorList>
            <consortium name="Ensembl"/>
        </authorList>
    </citation>
    <scope>IDENTIFICATION</scope>
</reference>
<dbReference type="PROSITE" id="PS50800">
    <property type="entry name" value="SAP"/>
    <property type="match status" value="1"/>
</dbReference>
<dbReference type="GO" id="GO:0050684">
    <property type="term" value="P:regulation of mRNA processing"/>
    <property type="evidence" value="ECO:0007669"/>
    <property type="project" value="TreeGrafter"/>
</dbReference>
<keyword evidence="3" id="KW-0539">Nucleus</keyword>
<evidence type="ECO:0000313" key="6">
    <source>
        <dbReference type="Proteomes" id="UP000261560"/>
    </source>
</evidence>
<evidence type="ECO:0000256" key="1">
    <source>
        <dbReference type="ARBA" id="ARBA00004123"/>
    </source>
</evidence>
<sequence>SARSRGKMASGAISTDFKKISELRVVDLKSELKRRNLDTTGVKSILLARLKQAIQDEDGDPENIQIQLSTDSTPRRSGKFKGEVQFIFM</sequence>
<dbReference type="GO" id="GO:0043565">
    <property type="term" value="F:sequence-specific DNA binding"/>
    <property type="evidence" value="ECO:0007669"/>
    <property type="project" value="TreeGrafter"/>
</dbReference>
<comment type="subcellular location">
    <subcellularLocation>
        <location evidence="1">Nucleus</location>
    </subcellularLocation>
</comment>
<dbReference type="PaxDb" id="30732-ENSOMEP00000022460"/>
<dbReference type="Ensembl" id="ENSOMET00000014679.1">
    <property type="protein sequence ID" value="ENSOMEP00000022460.1"/>
    <property type="gene ID" value="ENSOMEG00000002031.1"/>
</dbReference>
<dbReference type="InterPro" id="IPR036361">
    <property type="entry name" value="SAP_dom_sf"/>
</dbReference>
<accession>A0A3B3CYT7</accession>
<feature type="domain" description="SAP" evidence="4">
    <location>
        <begin position="20"/>
        <end position="54"/>
    </location>
</feature>
<evidence type="ECO:0000256" key="3">
    <source>
        <dbReference type="ARBA" id="ARBA00023242"/>
    </source>
</evidence>
<dbReference type="GO" id="GO:0006357">
    <property type="term" value="P:regulation of transcription by RNA polymerase II"/>
    <property type="evidence" value="ECO:0007669"/>
    <property type="project" value="TreeGrafter"/>
</dbReference>
<dbReference type="GeneTree" id="ENSGT00940000156573"/>
<protein>
    <recommendedName>
        <fullName evidence="4">SAP domain-containing protein</fullName>
    </recommendedName>
</protein>
<dbReference type="SMART" id="SM00513">
    <property type="entry name" value="SAP"/>
    <property type="match status" value="1"/>
</dbReference>
<dbReference type="PANTHER" id="PTHR15683:SF5">
    <property type="entry name" value="SAFB-LIKE TRANSCRIPTION MODULATOR"/>
    <property type="match status" value="1"/>
</dbReference>
<keyword evidence="2" id="KW-0694">RNA-binding</keyword>
<dbReference type="InterPro" id="IPR051738">
    <property type="entry name" value="SAF_Modulators"/>
</dbReference>
<dbReference type="STRING" id="30732.ENSOMEP00000022460"/>
<keyword evidence="6" id="KW-1185">Reference proteome</keyword>
<evidence type="ECO:0000259" key="4">
    <source>
        <dbReference type="PROSITE" id="PS50800"/>
    </source>
</evidence>
<dbReference type="InterPro" id="IPR003034">
    <property type="entry name" value="SAP_dom"/>
</dbReference>
<dbReference type="Proteomes" id="UP000261560">
    <property type="component" value="Unplaced"/>
</dbReference>
<dbReference type="PANTHER" id="PTHR15683">
    <property type="entry name" value="SCAFFOLD ATTACHMENT FACTOR B-RELATED"/>
    <property type="match status" value="1"/>
</dbReference>
<dbReference type="Gene3D" id="1.10.720.30">
    <property type="entry name" value="SAP domain"/>
    <property type="match status" value="1"/>
</dbReference>
<dbReference type="Pfam" id="PF02037">
    <property type="entry name" value="SAP"/>
    <property type="match status" value="1"/>
</dbReference>
<evidence type="ECO:0000313" key="5">
    <source>
        <dbReference type="Ensembl" id="ENSOMEP00000022460.1"/>
    </source>
</evidence>
<proteinExistence type="predicted"/>
<dbReference type="SUPFAM" id="SSF68906">
    <property type="entry name" value="SAP domain"/>
    <property type="match status" value="1"/>
</dbReference>
<evidence type="ECO:0000256" key="2">
    <source>
        <dbReference type="ARBA" id="ARBA00022884"/>
    </source>
</evidence>
<dbReference type="AlphaFoldDB" id="A0A3B3CYT7"/>